<dbReference type="Proteomes" id="UP000713596">
    <property type="component" value="Unassembled WGS sequence"/>
</dbReference>
<evidence type="ECO:0000313" key="3">
    <source>
        <dbReference type="Proteomes" id="UP000713596"/>
    </source>
</evidence>
<reference evidence="2" key="1">
    <citation type="journal article" date="2021" name="PeerJ">
        <title>Extensive microbial diversity within the chicken gut microbiome revealed by metagenomics and culture.</title>
        <authorList>
            <person name="Gilroy R."/>
            <person name="Ravi A."/>
            <person name="Getino M."/>
            <person name="Pursley I."/>
            <person name="Horton D.L."/>
            <person name="Alikhan N.F."/>
            <person name="Baker D."/>
            <person name="Gharbi K."/>
            <person name="Hall N."/>
            <person name="Watson M."/>
            <person name="Adriaenssens E.M."/>
            <person name="Foster-Nyarko E."/>
            <person name="Jarju S."/>
            <person name="Secka A."/>
            <person name="Antonio M."/>
            <person name="Oren A."/>
            <person name="Chaudhuri R.R."/>
            <person name="La Ragione R."/>
            <person name="Hildebrand F."/>
            <person name="Pallen M.J."/>
        </authorList>
    </citation>
    <scope>NUCLEOTIDE SEQUENCE</scope>
    <source>
        <strain evidence="2">B5_2728</strain>
    </source>
</reference>
<dbReference type="PROSITE" id="PS51729">
    <property type="entry name" value="GNAT_YJDJ"/>
    <property type="match status" value="1"/>
</dbReference>
<name>A0A948WS73_9FIRM</name>
<dbReference type="CDD" id="cd04301">
    <property type="entry name" value="NAT_SF"/>
    <property type="match status" value="1"/>
</dbReference>
<dbReference type="AlphaFoldDB" id="A0A948WS73"/>
<dbReference type="Pfam" id="PF14542">
    <property type="entry name" value="Acetyltransf_CG"/>
    <property type="match status" value="1"/>
</dbReference>
<evidence type="ECO:0000259" key="1">
    <source>
        <dbReference type="PROSITE" id="PS51729"/>
    </source>
</evidence>
<dbReference type="InterPro" id="IPR031165">
    <property type="entry name" value="GNAT_YJDJ"/>
</dbReference>
<dbReference type="InterPro" id="IPR016181">
    <property type="entry name" value="Acyl_CoA_acyltransferase"/>
</dbReference>
<dbReference type="PANTHER" id="PTHR31435:SF9">
    <property type="entry name" value="PROTEIN NATD1"/>
    <property type="match status" value="1"/>
</dbReference>
<dbReference type="InterPro" id="IPR045057">
    <property type="entry name" value="Gcn5-rel_NAT"/>
</dbReference>
<comment type="caution">
    <text evidence="2">The sequence shown here is derived from an EMBL/GenBank/DDBJ whole genome shotgun (WGS) entry which is preliminary data.</text>
</comment>
<organism evidence="2 3">
    <name type="scientific">Candidatus Allofournierella pullistercoris</name>
    <dbReference type="NCBI Taxonomy" id="2838597"/>
    <lineage>
        <taxon>Bacteria</taxon>
        <taxon>Bacillati</taxon>
        <taxon>Bacillota</taxon>
        <taxon>Clostridia</taxon>
        <taxon>Eubacteriales</taxon>
        <taxon>Oscillospiraceae</taxon>
        <taxon>Allofournierella</taxon>
    </lineage>
</organism>
<dbReference type="PANTHER" id="PTHR31435">
    <property type="entry name" value="PROTEIN NATD1"/>
    <property type="match status" value="1"/>
</dbReference>
<dbReference type="EMBL" id="JAHLFP010000031">
    <property type="protein sequence ID" value="MBU3806051.1"/>
    <property type="molecule type" value="Genomic_DNA"/>
</dbReference>
<dbReference type="Gene3D" id="3.40.630.30">
    <property type="match status" value="1"/>
</dbReference>
<sequence length="91" mass="10251">MEFHSLPGRIVYGDGTTELACVDFPQVEQGIVDINHTFVDESLRGQGMAGQLMQRCADQLRKDGLRAKTGCSYAEKWFEKHPEYSDVLAEK</sequence>
<reference evidence="2" key="2">
    <citation type="submission" date="2021-04" db="EMBL/GenBank/DDBJ databases">
        <authorList>
            <person name="Gilroy R."/>
        </authorList>
    </citation>
    <scope>NUCLEOTIDE SEQUENCE</scope>
    <source>
        <strain evidence="2">B5_2728</strain>
    </source>
</reference>
<feature type="domain" description="N-acetyltransferase" evidence="1">
    <location>
        <begin position="2"/>
        <end position="89"/>
    </location>
</feature>
<protein>
    <submittedName>
        <fullName evidence="2">N-acetyltransferase</fullName>
    </submittedName>
</protein>
<evidence type="ECO:0000313" key="2">
    <source>
        <dbReference type="EMBL" id="MBU3806051.1"/>
    </source>
</evidence>
<dbReference type="SUPFAM" id="SSF55729">
    <property type="entry name" value="Acyl-CoA N-acyltransferases (Nat)"/>
    <property type="match status" value="1"/>
</dbReference>
<gene>
    <name evidence="2" type="ORF">H9882_04070</name>
</gene>
<accession>A0A948WS73</accession>
<proteinExistence type="predicted"/>